<name>A0A7C8BPR7_9MICO</name>
<comment type="caution">
    <text evidence="2">The sequence shown here is derived from an EMBL/GenBank/DDBJ whole genome shotgun (WGS) entry which is preliminary data.</text>
</comment>
<reference evidence="2 3" key="1">
    <citation type="submission" date="2019-09" db="EMBL/GenBank/DDBJ databases">
        <title>Phylogeny of genus Pseudoclavibacter and closely related genus.</title>
        <authorList>
            <person name="Li Y."/>
        </authorList>
    </citation>
    <scope>NUCLEOTIDE SEQUENCE [LARGE SCALE GENOMIC DNA]</scope>
    <source>
        <strain evidence="2 3">JCM 16921</strain>
    </source>
</reference>
<dbReference type="AlphaFoldDB" id="A0A7C8BPR7"/>
<feature type="transmembrane region" description="Helical" evidence="1">
    <location>
        <begin position="80"/>
        <end position="104"/>
    </location>
</feature>
<accession>A0A7C8BPR7</accession>
<dbReference type="Proteomes" id="UP000481339">
    <property type="component" value="Unassembled WGS sequence"/>
</dbReference>
<dbReference type="GO" id="GO:0016747">
    <property type="term" value="F:acyltransferase activity, transferring groups other than amino-acyl groups"/>
    <property type="evidence" value="ECO:0007669"/>
    <property type="project" value="TreeGrafter"/>
</dbReference>
<organism evidence="2 3">
    <name type="scientific">Pseudoclavibacter caeni</name>
    <dbReference type="NCBI Taxonomy" id="908846"/>
    <lineage>
        <taxon>Bacteria</taxon>
        <taxon>Bacillati</taxon>
        <taxon>Actinomycetota</taxon>
        <taxon>Actinomycetes</taxon>
        <taxon>Micrococcales</taxon>
        <taxon>Microbacteriaceae</taxon>
        <taxon>Pseudoclavibacter</taxon>
    </lineage>
</organism>
<feature type="transmembrane region" description="Helical" evidence="1">
    <location>
        <begin position="111"/>
        <end position="132"/>
    </location>
</feature>
<proteinExistence type="predicted"/>
<dbReference type="Gene3D" id="3.40.50.1820">
    <property type="entry name" value="alpha/beta hydrolase"/>
    <property type="match status" value="1"/>
</dbReference>
<dbReference type="SUPFAM" id="SSF53474">
    <property type="entry name" value="alpha/beta-Hydrolases"/>
    <property type="match status" value="1"/>
</dbReference>
<dbReference type="InterPro" id="IPR029058">
    <property type="entry name" value="AB_hydrolase_fold"/>
</dbReference>
<gene>
    <name evidence="2" type="ORF">F8O02_01015</name>
</gene>
<dbReference type="PANTHER" id="PTHR48098">
    <property type="entry name" value="ENTEROCHELIN ESTERASE-RELATED"/>
    <property type="match status" value="1"/>
</dbReference>
<evidence type="ECO:0000313" key="3">
    <source>
        <dbReference type="Proteomes" id="UP000481339"/>
    </source>
</evidence>
<feature type="transmembrane region" description="Helical" evidence="1">
    <location>
        <begin position="48"/>
        <end position="68"/>
    </location>
</feature>
<evidence type="ECO:0000313" key="2">
    <source>
        <dbReference type="EMBL" id="KAB1633544.1"/>
    </source>
</evidence>
<dbReference type="InterPro" id="IPR000801">
    <property type="entry name" value="Esterase-like"/>
</dbReference>
<keyword evidence="1" id="KW-0812">Transmembrane</keyword>
<sequence length="453" mass="47998">MLDWVPDVNLVDGTLVSMLRVIALGGPVALLVAMVLPDWRSRAAWRRVLVVLGAGVASGALGLLVAWLVSDVLDVFGVSIGWVAMRRVALALGEIGLLVVAAIVTRRWRRWLAIVLAAVALLFGAVQVNGAFGQYPTLRLALGLPRYQTIDASLLRGADESLDVWLAQDHGTTPGQGVVASVDIPATVSGFPARTADVYLPPAALGDTVPALPVIVALAGQPGSPDDMFVAGGLAATLDAYAAAHDGVAPIVVVPDQLGDPYANPMCVDTAQYGASKTYLTQDVPAWILANLPVSADRTQWALGGFSQGATCTMQLGPQQDDRYASLFAISSELEPTNGTEQQMIDQWFGGDREAYERETPLRTLADDAPSGQYVVLAAGSTDAEALRNIDAFTPVAEQSGRTVDRLISDGTGHDWYTVRRVLPVIVDRLGVRLGLDDQATAITQWNGVEEGR</sequence>
<dbReference type="OrthoDB" id="3723842at2"/>
<keyword evidence="1" id="KW-1133">Transmembrane helix</keyword>
<keyword evidence="1" id="KW-0472">Membrane</keyword>
<dbReference type="InterPro" id="IPR050583">
    <property type="entry name" value="Mycobacterial_A85_antigen"/>
</dbReference>
<feature type="transmembrane region" description="Helical" evidence="1">
    <location>
        <begin position="15"/>
        <end position="36"/>
    </location>
</feature>
<dbReference type="PANTHER" id="PTHR48098:SF1">
    <property type="entry name" value="DIACYLGLYCEROL ACYLTRANSFERASE_MYCOLYLTRANSFERASE AG85A"/>
    <property type="match status" value="1"/>
</dbReference>
<dbReference type="EMBL" id="WBKA01000001">
    <property type="protein sequence ID" value="KAB1633544.1"/>
    <property type="molecule type" value="Genomic_DNA"/>
</dbReference>
<dbReference type="Pfam" id="PF00756">
    <property type="entry name" value="Esterase"/>
    <property type="match status" value="1"/>
</dbReference>
<keyword evidence="3" id="KW-1185">Reference proteome</keyword>
<dbReference type="RefSeq" id="WP_158035322.1">
    <property type="nucleotide sequence ID" value="NZ_BAAAZV010000006.1"/>
</dbReference>
<protein>
    <submittedName>
        <fullName evidence="2">Esterase</fullName>
    </submittedName>
</protein>
<evidence type="ECO:0000256" key="1">
    <source>
        <dbReference type="SAM" id="Phobius"/>
    </source>
</evidence>